<comment type="caution">
    <text evidence="3">The sequence shown here is derived from an EMBL/GenBank/DDBJ whole genome shotgun (WGS) entry which is preliminary data.</text>
</comment>
<dbReference type="InterPro" id="IPR056453">
    <property type="entry name" value="HTH_DNAJC9"/>
</dbReference>
<dbReference type="CDD" id="cd06257">
    <property type="entry name" value="DnaJ"/>
    <property type="match status" value="1"/>
</dbReference>
<dbReference type="Proteomes" id="UP000807504">
    <property type="component" value="Unassembled WGS sequence"/>
</dbReference>
<name>A0A8T0E7C7_ARGBR</name>
<feature type="region of interest" description="Disordered" evidence="1">
    <location>
        <begin position="325"/>
        <end position="362"/>
    </location>
</feature>
<organism evidence="3 4">
    <name type="scientific">Argiope bruennichi</name>
    <name type="common">Wasp spider</name>
    <name type="synonym">Aranea bruennichi</name>
    <dbReference type="NCBI Taxonomy" id="94029"/>
    <lineage>
        <taxon>Eukaryota</taxon>
        <taxon>Metazoa</taxon>
        <taxon>Ecdysozoa</taxon>
        <taxon>Arthropoda</taxon>
        <taxon>Chelicerata</taxon>
        <taxon>Arachnida</taxon>
        <taxon>Araneae</taxon>
        <taxon>Araneomorphae</taxon>
        <taxon>Entelegynae</taxon>
        <taxon>Araneoidea</taxon>
        <taxon>Araneidae</taxon>
        <taxon>Argiope</taxon>
    </lineage>
</organism>
<dbReference type="PROSITE" id="PS00636">
    <property type="entry name" value="DNAJ_1"/>
    <property type="match status" value="1"/>
</dbReference>
<evidence type="ECO:0000256" key="1">
    <source>
        <dbReference type="SAM" id="MobiDB-lite"/>
    </source>
</evidence>
<feature type="compositionally biased region" description="Low complexity" evidence="1">
    <location>
        <begin position="122"/>
        <end position="139"/>
    </location>
</feature>
<dbReference type="InterPro" id="IPR001623">
    <property type="entry name" value="DnaJ_domain"/>
</dbReference>
<dbReference type="GO" id="GO:0031072">
    <property type="term" value="F:heat shock protein binding"/>
    <property type="evidence" value="ECO:0007669"/>
    <property type="project" value="TreeGrafter"/>
</dbReference>
<feature type="domain" description="J" evidence="2">
    <location>
        <begin position="157"/>
        <end position="229"/>
    </location>
</feature>
<dbReference type="InterPro" id="IPR018253">
    <property type="entry name" value="DnaJ_domain_CS"/>
</dbReference>
<dbReference type="InterPro" id="IPR036869">
    <property type="entry name" value="J_dom_sf"/>
</dbReference>
<evidence type="ECO:0000313" key="3">
    <source>
        <dbReference type="EMBL" id="KAF8766381.1"/>
    </source>
</evidence>
<dbReference type="GO" id="GO:0005737">
    <property type="term" value="C:cytoplasm"/>
    <property type="evidence" value="ECO:0007669"/>
    <property type="project" value="TreeGrafter"/>
</dbReference>
<protein>
    <submittedName>
        <fullName evidence="3">DnaJ subfamily C member 9 like protein</fullName>
    </submittedName>
</protein>
<feature type="region of interest" description="Disordered" evidence="1">
    <location>
        <begin position="101"/>
        <end position="139"/>
    </location>
</feature>
<reference evidence="3" key="1">
    <citation type="journal article" date="2020" name="bioRxiv">
        <title>Chromosome-level reference genome of the European wasp spider Argiope bruennichi: a resource for studies on range expansion and evolutionary adaptation.</title>
        <authorList>
            <person name="Sheffer M.M."/>
            <person name="Hoppe A."/>
            <person name="Krehenwinkel H."/>
            <person name="Uhl G."/>
            <person name="Kuss A.W."/>
            <person name="Jensen L."/>
            <person name="Jensen C."/>
            <person name="Gillespie R.G."/>
            <person name="Hoff K.J."/>
            <person name="Prost S."/>
        </authorList>
    </citation>
    <scope>NUCLEOTIDE SEQUENCE</scope>
</reference>
<evidence type="ECO:0000259" key="2">
    <source>
        <dbReference type="PROSITE" id="PS50076"/>
    </source>
</evidence>
<sequence>MDPVVLPSVSVVFQASYIPSETCPKSAEAFINLPSNNTAKKLLSKSGVPDCTADPPDFSNFKTVQNRKKLKKDSNINRNYFSKNAGKTSKSYKTVHSAAASKLNSDNNHSSKFWETSPKQFSNTMSKKANSSSNSPKNKIMVTDEDTSHVHNYPASKKAEVLATDEEMIENTATAEQLKQAYKKMSLLVHPDKAAEHNREECTRKFQILSKVHSILSDSEKRQLYDETGIVEDENNASMDDASPEFWENYWRALFPRITISAIEKFLANYKGSDEEKEDLKNAYMKAKGDMDKISEIFIGYTIEEEDRLCMILKEMIKQKEVPSYPKFKNESPTKKAARKKRHTKETAEAGEVMRSLATSIQERKVERERGFNDMIARLEAKYAKKDTGRKKMKN</sequence>
<accession>A0A8T0E7C7</accession>
<proteinExistence type="predicted"/>
<feature type="compositionally biased region" description="Polar residues" evidence="1">
    <location>
        <begin position="102"/>
        <end position="121"/>
    </location>
</feature>
<dbReference type="AlphaFoldDB" id="A0A8T0E7C7"/>
<evidence type="ECO:0000313" key="4">
    <source>
        <dbReference type="Proteomes" id="UP000807504"/>
    </source>
</evidence>
<reference evidence="3" key="2">
    <citation type="submission" date="2020-06" db="EMBL/GenBank/DDBJ databases">
        <authorList>
            <person name="Sheffer M."/>
        </authorList>
    </citation>
    <scope>NUCLEOTIDE SEQUENCE</scope>
</reference>
<dbReference type="Pfam" id="PF23302">
    <property type="entry name" value="HTH_DNAJC9"/>
    <property type="match status" value="1"/>
</dbReference>
<dbReference type="PANTHER" id="PTHR44144">
    <property type="entry name" value="DNAJ HOMOLOG SUBFAMILY C MEMBER 9"/>
    <property type="match status" value="1"/>
</dbReference>
<dbReference type="SMART" id="SM00271">
    <property type="entry name" value="DnaJ"/>
    <property type="match status" value="1"/>
</dbReference>
<keyword evidence="4" id="KW-1185">Reference proteome</keyword>
<dbReference type="PANTHER" id="PTHR44144:SF1">
    <property type="entry name" value="DNAJ HOMOLOG SUBFAMILY C MEMBER 9"/>
    <property type="match status" value="1"/>
</dbReference>
<dbReference type="Pfam" id="PF00226">
    <property type="entry name" value="DnaJ"/>
    <property type="match status" value="1"/>
</dbReference>
<dbReference type="PRINTS" id="PR00625">
    <property type="entry name" value="JDOMAIN"/>
</dbReference>
<gene>
    <name evidence="3" type="ORF">HNY73_019447</name>
</gene>
<dbReference type="SUPFAM" id="SSF46565">
    <property type="entry name" value="Chaperone J-domain"/>
    <property type="match status" value="1"/>
</dbReference>
<dbReference type="Gene3D" id="1.10.287.110">
    <property type="entry name" value="DnaJ domain"/>
    <property type="match status" value="1"/>
</dbReference>
<dbReference type="EMBL" id="JABXBU010002230">
    <property type="protein sequence ID" value="KAF8766381.1"/>
    <property type="molecule type" value="Genomic_DNA"/>
</dbReference>
<dbReference type="PROSITE" id="PS50076">
    <property type="entry name" value="DNAJ_2"/>
    <property type="match status" value="1"/>
</dbReference>
<dbReference type="GO" id="GO:0005634">
    <property type="term" value="C:nucleus"/>
    <property type="evidence" value="ECO:0007669"/>
    <property type="project" value="TreeGrafter"/>
</dbReference>
<dbReference type="InterPro" id="IPR052594">
    <property type="entry name" value="J_domain-containing_protein"/>
</dbReference>